<dbReference type="Gene3D" id="2.160.20.10">
    <property type="entry name" value="Single-stranded right-handed beta-helix, Pectin lyase-like"/>
    <property type="match status" value="1"/>
</dbReference>
<evidence type="ECO:0000259" key="4">
    <source>
        <dbReference type="Pfam" id="PF13229"/>
    </source>
</evidence>
<dbReference type="Pfam" id="PF13229">
    <property type="entry name" value="Beta_helix"/>
    <property type="match status" value="1"/>
</dbReference>
<dbReference type="PROSITE" id="PS51257">
    <property type="entry name" value="PROKAR_LIPOPROTEIN"/>
    <property type="match status" value="1"/>
</dbReference>
<keyword evidence="1" id="KW-0677">Repeat</keyword>
<evidence type="ECO:0000313" key="6">
    <source>
        <dbReference type="Proteomes" id="UP000188324"/>
    </source>
</evidence>
<dbReference type="InterPro" id="IPR012334">
    <property type="entry name" value="Pectin_lyas_fold"/>
</dbReference>
<dbReference type="InterPro" id="IPR039448">
    <property type="entry name" value="Beta_helix"/>
</dbReference>
<dbReference type="SUPFAM" id="SSF51126">
    <property type="entry name" value="Pectin lyase-like"/>
    <property type="match status" value="1"/>
</dbReference>
<keyword evidence="3" id="KW-0732">Signal</keyword>
<evidence type="ECO:0000256" key="3">
    <source>
        <dbReference type="SAM" id="SignalP"/>
    </source>
</evidence>
<keyword evidence="6" id="KW-1185">Reference proteome</keyword>
<feature type="chain" id="PRO_5014544394" description="Right handed beta helix domain-containing protein" evidence="3">
    <location>
        <begin position="25"/>
        <end position="432"/>
    </location>
</feature>
<dbReference type="OrthoDB" id="5064479at2"/>
<evidence type="ECO:0000313" key="5">
    <source>
        <dbReference type="EMBL" id="AQP43586.1"/>
    </source>
</evidence>
<dbReference type="PANTHER" id="PTHR22990:SF15">
    <property type="entry name" value="F-BOX ONLY PROTEIN 10"/>
    <property type="match status" value="1"/>
</dbReference>
<evidence type="ECO:0000256" key="1">
    <source>
        <dbReference type="ARBA" id="ARBA00022737"/>
    </source>
</evidence>
<reference evidence="5 6" key="1">
    <citation type="journal article" date="2016" name="Int. J. Syst. Evol. Microbiol.">
        <title>Tessaracoccus flavus sp. nov., isolated from the drainage system of a lindane-producing factory.</title>
        <authorList>
            <person name="Kumari R."/>
            <person name="Singh P."/>
            <person name="Schumann P."/>
            <person name="Lal R."/>
        </authorList>
    </citation>
    <scope>NUCLEOTIDE SEQUENCE [LARGE SCALE GENOMIC DNA]</scope>
    <source>
        <strain evidence="5 6">RP1T</strain>
    </source>
</reference>
<dbReference type="InterPro" id="IPR051550">
    <property type="entry name" value="SCF-Subunits/Alg-Epimerases"/>
</dbReference>
<accession>A0A1Q2CBU9</accession>
<dbReference type="KEGG" id="tfl:RPIT_01085"/>
<gene>
    <name evidence="5" type="ORF">RPIT_01085</name>
</gene>
<feature type="signal peptide" evidence="3">
    <location>
        <begin position="1"/>
        <end position="24"/>
    </location>
</feature>
<dbReference type="RefSeq" id="WP_077339726.1">
    <property type="nucleotide sequence ID" value="NZ_CP019605.1"/>
</dbReference>
<dbReference type="STRING" id="1610493.RPIT_01085"/>
<sequence>MRAGSVAAALMCAVLAACSTPTEAPSTPAPATTETTAAGPTPWATDRCRELADGVGAALQAVVDSYEQPAPSPAPGSDGDDLEGSLATVQEAVEEGHCAPQTMQGWVEASVDAVKAEGTIAEAVRARLVAGLDGRIPTELVHVPVAPGEDLATAVSEAPSGATLQLAAGTFDLAEPLVLLGGITIAGAGQDETVLRSSAEDTAVLIATSETVSLEGLTIERDDTVTGSGIVAGGAASLVLEAVTVSGAVAGDTGGGAAVMLMGTQEGAERKTTAEITDSTLSGNDWAGLAVSGTHRVSVKSSTFADNGECGVCFLGESDGSVADSWMDANPVGVAMAEQSTPTLIGNAITGGEVGLQVQDDAAPIAEKNIITNPERAAVIVSGKAAGAFAENVCADVEFGIVVTDTAAPTLTHNECALARGQTESASPSPSP</sequence>
<protein>
    <recommendedName>
        <fullName evidence="4">Right handed beta helix domain-containing protein</fullName>
    </recommendedName>
</protein>
<dbReference type="PANTHER" id="PTHR22990">
    <property type="entry name" value="F-BOX ONLY PROTEIN"/>
    <property type="match status" value="1"/>
</dbReference>
<evidence type="ECO:0000256" key="2">
    <source>
        <dbReference type="SAM" id="MobiDB-lite"/>
    </source>
</evidence>
<dbReference type="EMBL" id="CP019605">
    <property type="protein sequence ID" value="AQP43586.1"/>
    <property type="molecule type" value="Genomic_DNA"/>
</dbReference>
<dbReference type="Proteomes" id="UP000188324">
    <property type="component" value="Chromosome"/>
</dbReference>
<organism evidence="5 6">
    <name type="scientific">Tessaracoccus flavus</name>
    <dbReference type="NCBI Taxonomy" id="1610493"/>
    <lineage>
        <taxon>Bacteria</taxon>
        <taxon>Bacillati</taxon>
        <taxon>Actinomycetota</taxon>
        <taxon>Actinomycetes</taxon>
        <taxon>Propionibacteriales</taxon>
        <taxon>Propionibacteriaceae</taxon>
        <taxon>Tessaracoccus</taxon>
    </lineage>
</organism>
<dbReference type="AlphaFoldDB" id="A0A1Q2CBU9"/>
<feature type="region of interest" description="Disordered" evidence="2">
    <location>
        <begin position="21"/>
        <end position="44"/>
    </location>
</feature>
<name>A0A1Q2CBU9_9ACTN</name>
<proteinExistence type="predicted"/>
<feature type="domain" description="Right handed beta helix" evidence="4">
    <location>
        <begin position="273"/>
        <end position="414"/>
    </location>
</feature>
<dbReference type="InterPro" id="IPR011050">
    <property type="entry name" value="Pectin_lyase_fold/virulence"/>
</dbReference>